<feature type="transmembrane region" description="Helical" evidence="20">
    <location>
        <begin position="428"/>
        <end position="446"/>
    </location>
</feature>
<dbReference type="InterPro" id="IPR048086">
    <property type="entry name" value="PA5502-like_lipo"/>
</dbReference>
<keyword evidence="19" id="KW-0175">Coiled coil</keyword>
<dbReference type="InterPro" id="IPR002481">
    <property type="entry name" value="FUR"/>
</dbReference>
<dbReference type="EMBL" id="BKCJ010010288">
    <property type="protein sequence ID" value="GEU90907.1"/>
    <property type="molecule type" value="Genomic_DNA"/>
</dbReference>
<dbReference type="GO" id="GO:0005524">
    <property type="term" value="F:ATP binding"/>
    <property type="evidence" value="ECO:0007669"/>
    <property type="project" value="InterPro"/>
</dbReference>
<dbReference type="Gene3D" id="3.40.50.300">
    <property type="entry name" value="P-loop containing nucleotide triphosphate hydrolases"/>
    <property type="match status" value="1"/>
</dbReference>
<evidence type="ECO:0000256" key="14">
    <source>
        <dbReference type="ARBA" id="ARBA00023065"/>
    </source>
</evidence>
<feature type="transmembrane region" description="Helical" evidence="20">
    <location>
        <begin position="402"/>
        <end position="422"/>
    </location>
</feature>
<dbReference type="SUPFAM" id="SSF46785">
    <property type="entry name" value="Winged helix' DNA-binding domain"/>
    <property type="match status" value="1"/>
</dbReference>
<keyword evidence="14" id="KW-0406">Ion transport</keyword>
<evidence type="ECO:0000256" key="9">
    <source>
        <dbReference type="ARBA" id="ARBA00022692"/>
    </source>
</evidence>
<keyword evidence="9 20" id="KW-0812">Transmembrane</keyword>
<dbReference type="Gene3D" id="1.10.3470.10">
    <property type="entry name" value="ABC transporter involved in vitamin B12 uptake, BtuC"/>
    <property type="match status" value="1"/>
</dbReference>
<reference evidence="22" key="1">
    <citation type="journal article" date="2019" name="Sci. Rep.">
        <title>Draft genome of Tanacetum cinerariifolium, the natural source of mosquito coil.</title>
        <authorList>
            <person name="Yamashiro T."/>
            <person name="Shiraishi A."/>
            <person name="Satake H."/>
            <person name="Nakayama K."/>
        </authorList>
    </citation>
    <scope>NUCLEOTIDE SEQUENCE</scope>
</reference>
<dbReference type="GO" id="GO:0003700">
    <property type="term" value="F:DNA-binding transcription factor activity"/>
    <property type="evidence" value="ECO:0007669"/>
    <property type="project" value="InterPro"/>
</dbReference>
<dbReference type="InterPro" id="IPR036390">
    <property type="entry name" value="WH_DNA-bd_sf"/>
</dbReference>
<evidence type="ECO:0000256" key="7">
    <source>
        <dbReference type="ARBA" id="ARBA00022475"/>
    </source>
</evidence>
<gene>
    <name evidence="22" type="ORF">Tci_062885</name>
</gene>
<dbReference type="AlphaFoldDB" id="A0A6L2NZ51"/>
<dbReference type="Gene3D" id="1.10.10.10">
    <property type="entry name" value="Winged helix-like DNA-binding domain superfamily/Winged helix DNA-binding domain"/>
    <property type="match status" value="1"/>
</dbReference>
<protein>
    <recommendedName>
        <fullName evidence="18">High-affinity zinc uptake system membrane protein ZnuB</fullName>
    </recommendedName>
</protein>
<keyword evidence="11" id="KW-0864">Zinc transport</keyword>
<dbReference type="InterPro" id="IPR043135">
    <property type="entry name" value="Fur_C"/>
</dbReference>
<evidence type="ECO:0000256" key="2">
    <source>
        <dbReference type="ARBA" id="ARBA00004651"/>
    </source>
</evidence>
<keyword evidence="17" id="KW-0804">Transcription</keyword>
<keyword evidence="6" id="KW-0813">Transport</keyword>
<feature type="transmembrane region" description="Helical" evidence="20">
    <location>
        <begin position="361"/>
        <end position="390"/>
    </location>
</feature>
<comment type="similarity">
    <text evidence="5">Belongs to the disease resistance NB-LRR family.</text>
</comment>
<dbReference type="PANTHER" id="PTHR30477">
    <property type="entry name" value="ABC-TRANSPORTER METAL-BINDING PROTEIN"/>
    <property type="match status" value="1"/>
</dbReference>
<dbReference type="Pfam" id="PF00005">
    <property type="entry name" value="ABC_tran"/>
    <property type="match status" value="1"/>
</dbReference>
<keyword evidence="7" id="KW-1003">Cell membrane</keyword>
<evidence type="ECO:0000256" key="5">
    <source>
        <dbReference type="ARBA" id="ARBA00008894"/>
    </source>
</evidence>
<evidence type="ECO:0000313" key="22">
    <source>
        <dbReference type="EMBL" id="GEU90907.1"/>
    </source>
</evidence>
<evidence type="ECO:0000256" key="16">
    <source>
        <dbReference type="ARBA" id="ARBA00023136"/>
    </source>
</evidence>
<evidence type="ECO:0000256" key="20">
    <source>
        <dbReference type="SAM" id="Phobius"/>
    </source>
</evidence>
<comment type="subcellular location">
    <subcellularLocation>
        <location evidence="2">Cell membrane</location>
        <topology evidence="2">Multi-pass membrane protein</topology>
    </subcellularLocation>
</comment>
<comment type="function">
    <text evidence="1">Involved in the high-affinity zinc uptake transport system.</text>
</comment>
<name>A0A6L2NZ51_TANCI</name>
<evidence type="ECO:0000256" key="6">
    <source>
        <dbReference type="ARBA" id="ARBA00022448"/>
    </source>
</evidence>
<dbReference type="InterPro" id="IPR027417">
    <property type="entry name" value="P-loop_NTPase"/>
</dbReference>
<keyword evidence="16 20" id="KW-0472">Membrane</keyword>
<feature type="domain" description="ABC transporter" evidence="21">
    <location>
        <begin position="151"/>
        <end position="208"/>
    </location>
</feature>
<feature type="coiled-coil region" evidence="19">
    <location>
        <begin position="569"/>
        <end position="629"/>
    </location>
</feature>
<dbReference type="InterPro" id="IPR037294">
    <property type="entry name" value="ABC_BtuC-like"/>
</dbReference>
<comment type="caution">
    <text evidence="22">The sequence shown here is derived from an EMBL/GenBank/DDBJ whole genome shotgun (WGS) entry which is preliminary data.</text>
</comment>
<evidence type="ECO:0000256" key="17">
    <source>
        <dbReference type="ARBA" id="ARBA00023163"/>
    </source>
</evidence>
<evidence type="ECO:0000256" key="4">
    <source>
        <dbReference type="ARBA" id="ARBA00008034"/>
    </source>
</evidence>
<evidence type="ECO:0000256" key="1">
    <source>
        <dbReference type="ARBA" id="ARBA00002313"/>
    </source>
</evidence>
<evidence type="ECO:0000259" key="21">
    <source>
        <dbReference type="Pfam" id="PF00005"/>
    </source>
</evidence>
<keyword evidence="12 20" id="KW-1133">Transmembrane helix</keyword>
<accession>A0A6L2NZ51</accession>
<dbReference type="GO" id="GO:0055085">
    <property type="term" value="P:transmembrane transport"/>
    <property type="evidence" value="ECO:0007669"/>
    <property type="project" value="InterPro"/>
</dbReference>
<evidence type="ECO:0000256" key="11">
    <source>
        <dbReference type="ARBA" id="ARBA00022906"/>
    </source>
</evidence>
<dbReference type="Pfam" id="PF00950">
    <property type="entry name" value="ABC-3"/>
    <property type="match status" value="1"/>
</dbReference>
<proteinExistence type="inferred from homology"/>
<dbReference type="NCBIfam" id="NF041601">
    <property type="entry name" value="PA5502_lipo"/>
    <property type="match status" value="1"/>
</dbReference>
<evidence type="ECO:0000256" key="8">
    <source>
        <dbReference type="ARBA" id="ARBA00022491"/>
    </source>
</evidence>
<dbReference type="Pfam" id="PF01475">
    <property type="entry name" value="FUR"/>
    <property type="match status" value="1"/>
</dbReference>
<dbReference type="InterPro" id="IPR001626">
    <property type="entry name" value="ABC_TroCD"/>
</dbReference>
<dbReference type="GO" id="GO:0003677">
    <property type="term" value="F:DNA binding"/>
    <property type="evidence" value="ECO:0007669"/>
    <property type="project" value="UniProtKB-KW"/>
</dbReference>
<evidence type="ECO:0000256" key="12">
    <source>
        <dbReference type="ARBA" id="ARBA00022989"/>
    </source>
</evidence>
<organism evidence="22">
    <name type="scientific">Tanacetum cinerariifolium</name>
    <name type="common">Dalmatian daisy</name>
    <name type="synonym">Chrysanthemum cinerariifolium</name>
    <dbReference type="NCBI Taxonomy" id="118510"/>
    <lineage>
        <taxon>Eukaryota</taxon>
        <taxon>Viridiplantae</taxon>
        <taxon>Streptophyta</taxon>
        <taxon>Embryophyta</taxon>
        <taxon>Tracheophyta</taxon>
        <taxon>Spermatophyta</taxon>
        <taxon>Magnoliopsida</taxon>
        <taxon>eudicotyledons</taxon>
        <taxon>Gunneridae</taxon>
        <taxon>Pentapetalae</taxon>
        <taxon>asterids</taxon>
        <taxon>campanulids</taxon>
        <taxon>Asterales</taxon>
        <taxon>Asteraceae</taxon>
        <taxon>Asteroideae</taxon>
        <taxon>Anthemideae</taxon>
        <taxon>Anthemidinae</taxon>
        <taxon>Tanacetum</taxon>
    </lineage>
</organism>
<keyword evidence="8" id="KW-0678">Repressor</keyword>
<dbReference type="PANTHER" id="PTHR30477:SF23">
    <property type="entry name" value="HIGH-AFFINITY ZINC UPTAKE SYSTEM MEMBRANE PROTEIN ZNUB"/>
    <property type="match status" value="1"/>
</dbReference>
<dbReference type="CDD" id="cd06550">
    <property type="entry name" value="TM_ABC_iron-siderophores_like"/>
    <property type="match status" value="1"/>
</dbReference>
<evidence type="ECO:0000256" key="19">
    <source>
        <dbReference type="SAM" id="Coils"/>
    </source>
</evidence>
<dbReference type="GO" id="GO:0043190">
    <property type="term" value="C:ATP-binding cassette (ABC) transporter complex"/>
    <property type="evidence" value="ECO:0007669"/>
    <property type="project" value="InterPro"/>
</dbReference>
<dbReference type="InterPro" id="IPR003439">
    <property type="entry name" value="ABC_transporter-like_ATP-bd"/>
</dbReference>
<keyword evidence="13" id="KW-0805">Transcription regulation</keyword>
<comment type="similarity">
    <text evidence="3">Belongs to the Fur family.</text>
</comment>
<evidence type="ECO:0000256" key="13">
    <source>
        <dbReference type="ARBA" id="ARBA00023015"/>
    </source>
</evidence>
<dbReference type="InterPro" id="IPR036388">
    <property type="entry name" value="WH-like_DNA-bd_sf"/>
</dbReference>
<sequence length="688" mass="73549">MSKTPLASRPHDHSHCVHSALTEADSLCAGKGLRLTALRRRVLELVWQSHKPLGAYDILAVLSEEDGRRAAPPTVYRALDFLLENGLVHRIASLNAFAGCNHPTHAHQGQFLICRECHAAIELQHGAISSAIVDAANEVGFDVEAQTVEVLSVSSGEIVTLIGPNGAGKTTLVRAVLSLLKPDSGEIWRKPKLRIGYMPQKLHIDATLPLWSASIATFAAPGIPSRPRAGRSSRPSGVVRGVATHGLFRRHAVPCRFARRGTGLFAGRQPDNRRDCGLPAAGGLAGHPAAASAACFGHAAGHFGAQHLVIGAGGLEFHARRSALVLILICALWRPLLAITVHEELATVEGLPVAALRMTLMLLIAVVIAVAMKIVGVLLITSLLIIPAAAAQRHARSPEQMALGASLIGVVAVCAGLALSWFKDTPAGPSIVVSAATLFLLSFLLPKRIAGMKPYASRYLLLAAFSILMSACQSKPVEQPAPVAAPDAYQQLEQNIASSELATAEDQLAALQSKSPDDPRLEQYQRQLAEAYLSRSQIVLQKGDMNAAATALSRARALMPKAPALTSGVNGAIANARKAELEKAEAELRAAEAKRKARVIDPSAESTTIDLKINDMKQLRRQLSDIAEDVTAFNCAVTVQVPRTDDYPWLATLLTKRVGKINPDFELQMQRVIERTEPAKIVLKPAQL</sequence>
<keyword evidence="10" id="KW-0862">Zinc</keyword>
<dbReference type="GO" id="GO:0006829">
    <property type="term" value="P:zinc ion transport"/>
    <property type="evidence" value="ECO:0007669"/>
    <property type="project" value="UniProtKB-KW"/>
</dbReference>
<evidence type="ECO:0000256" key="18">
    <source>
        <dbReference type="ARBA" id="ARBA00040080"/>
    </source>
</evidence>
<evidence type="ECO:0000256" key="10">
    <source>
        <dbReference type="ARBA" id="ARBA00022833"/>
    </source>
</evidence>
<dbReference type="GO" id="GO:0010043">
    <property type="term" value="P:response to zinc ion"/>
    <property type="evidence" value="ECO:0007669"/>
    <property type="project" value="TreeGrafter"/>
</dbReference>
<evidence type="ECO:0000256" key="15">
    <source>
        <dbReference type="ARBA" id="ARBA00023125"/>
    </source>
</evidence>
<evidence type="ECO:0000256" key="3">
    <source>
        <dbReference type="ARBA" id="ARBA00007957"/>
    </source>
</evidence>
<dbReference type="SUPFAM" id="SSF81345">
    <property type="entry name" value="ABC transporter involved in vitamin B12 uptake, BtuC"/>
    <property type="match status" value="1"/>
</dbReference>
<dbReference type="GO" id="GO:0016887">
    <property type="term" value="F:ATP hydrolysis activity"/>
    <property type="evidence" value="ECO:0007669"/>
    <property type="project" value="InterPro"/>
</dbReference>
<dbReference type="SUPFAM" id="SSF52540">
    <property type="entry name" value="P-loop containing nucleoside triphosphate hydrolases"/>
    <property type="match status" value="1"/>
</dbReference>
<keyword evidence="15" id="KW-0238">DNA-binding</keyword>
<comment type="similarity">
    <text evidence="4">Belongs to the ABC-3 integral membrane protein family.</text>
</comment>
<dbReference type="CDD" id="cd07153">
    <property type="entry name" value="Fur_like"/>
    <property type="match status" value="1"/>
</dbReference>
<dbReference type="Gene3D" id="3.30.1490.190">
    <property type="match status" value="1"/>
</dbReference>